<dbReference type="OrthoDB" id="1708204at2"/>
<organism evidence="1 2">
    <name type="scientific">Sporanaerobacter acetigenes DSM 13106</name>
    <dbReference type="NCBI Taxonomy" id="1123281"/>
    <lineage>
        <taxon>Bacteria</taxon>
        <taxon>Bacillati</taxon>
        <taxon>Bacillota</taxon>
        <taxon>Tissierellia</taxon>
        <taxon>Tissierellales</taxon>
        <taxon>Sporanaerobacteraceae</taxon>
        <taxon>Sporanaerobacter</taxon>
    </lineage>
</organism>
<evidence type="ECO:0000313" key="2">
    <source>
        <dbReference type="Proteomes" id="UP000184389"/>
    </source>
</evidence>
<keyword evidence="2" id="KW-1185">Reference proteome</keyword>
<proteinExistence type="predicted"/>
<dbReference type="RefSeq" id="WP_072745223.1">
    <property type="nucleotide sequence ID" value="NZ_FQXR01000018.1"/>
</dbReference>
<dbReference type="EMBL" id="FQXR01000018">
    <property type="protein sequence ID" value="SHI17664.1"/>
    <property type="molecule type" value="Genomic_DNA"/>
</dbReference>
<dbReference type="Proteomes" id="UP000184389">
    <property type="component" value="Unassembled WGS sequence"/>
</dbReference>
<dbReference type="AlphaFoldDB" id="A0A1M5Z0J2"/>
<reference evidence="1 2" key="1">
    <citation type="submission" date="2016-11" db="EMBL/GenBank/DDBJ databases">
        <authorList>
            <person name="Jaros S."/>
            <person name="Januszkiewicz K."/>
            <person name="Wedrychowicz H."/>
        </authorList>
    </citation>
    <scope>NUCLEOTIDE SEQUENCE [LARGE SCALE GENOMIC DNA]</scope>
    <source>
        <strain evidence="1 2">DSM 13106</strain>
    </source>
</reference>
<gene>
    <name evidence="1" type="ORF">SAMN02745180_02599</name>
</gene>
<sequence length="65" mass="7781">MNNCFAYKNRECIALKETKCKDCNFYKTKKEVEEGRRKAIERIKSLDKETREHINETYYDGKLGV</sequence>
<name>A0A1M5Z0J2_9FIRM</name>
<dbReference type="STRING" id="1123281.SAMN02745180_02599"/>
<accession>A0A1M5Z0J2</accession>
<evidence type="ECO:0000313" key="1">
    <source>
        <dbReference type="EMBL" id="SHI17664.1"/>
    </source>
</evidence>
<protein>
    <submittedName>
        <fullName evidence="1">Uncharacterized protein</fullName>
    </submittedName>
</protein>